<comment type="caution">
    <text evidence="1">The sequence shown here is derived from an EMBL/GenBank/DDBJ whole genome shotgun (WGS) entry which is preliminary data.</text>
</comment>
<dbReference type="Gene3D" id="3.40.50.2000">
    <property type="entry name" value="Glycogen Phosphorylase B"/>
    <property type="match status" value="2"/>
</dbReference>
<dbReference type="SUPFAM" id="SSF53756">
    <property type="entry name" value="UDP-Glycosyltransferase/glycogen phosphorylase"/>
    <property type="match status" value="1"/>
</dbReference>
<reference evidence="2" key="1">
    <citation type="journal article" date="2019" name="Int. J. Syst. Evol. Microbiol.">
        <title>The Global Catalogue of Microorganisms (GCM) 10K type strain sequencing project: providing services to taxonomists for standard genome sequencing and annotation.</title>
        <authorList>
            <consortium name="The Broad Institute Genomics Platform"/>
            <consortium name="The Broad Institute Genome Sequencing Center for Infectious Disease"/>
            <person name="Wu L."/>
            <person name="Ma J."/>
        </authorList>
    </citation>
    <scope>NUCLEOTIDE SEQUENCE [LARGE SCALE GENOMIC DNA]</scope>
    <source>
        <strain evidence="2">JCM 31920</strain>
    </source>
</reference>
<gene>
    <name evidence="1" type="ORF">GCM10023091_35160</name>
</gene>
<evidence type="ECO:0000313" key="1">
    <source>
        <dbReference type="EMBL" id="GAA4444637.1"/>
    </source>
</evidence>
<evidence type="ECO:0000313" key="2">
    <source>
        <dbReference type="Proteomes" id="UP001501508"/>
    </source>
</evidence>
<evidence type="ECO:0008006" key="3">
    <source>
        <dbReference type="Google" id="ProtNLM"/>
    </source>
</evidence>
<dbReference type="Proteomes" id="UP001501508">
    <property type="component" value="Unassembled WGS sequence"/>
</dbReference>
<protein>
    <recommendedName>
        <fullName evidence="3">Glycosyl transferase family 1 domain-containing protein</fullName>
    </recommendedName>
</protein>
<organism evidence="1 2">
    <name type="scientific">Ravibacter arvi</name>
    <dbReference type="NCBI Taxonomy" id="2051041"/>
    <lineage>
        <taxon>Bacteria</taxon>
        <taxon>Pseudomonadati</taxon>
        <taxon>Bacteroidota</taxon>
        <taxon>Cytophagia</taxon>
        <taxon>Cytophagales</taxon>
        <taxon>Spirosomataceae</taxon>
        <taxon>Ravibacter</taxon>
    </lineage>
</organism>
<name>A0ABP8M5B5_9BACT</name>
<keyword evidence="2" id="KW-1185">Reference proteome</keyword>
<accession>A0ABP8M5B5</accession>
<proteinExistence type="predicted"/>
<dbReference type="EMBL" id="BAABEY010000032">
    <property type="protein sequence ID" value="GAA4444637.1"/>
    <property type="molecule type" value="Genomic_DNA"/>
</dbReference>
<sequence length="80" mass="8988">MAVKPFIASDVPGLREIVNGYGMLFKQGDVRQLGENIVSLYSDRELYGRIATQCAGRAQEFDIEIMVGKYIDVYGRLLQT</sequence>